<reference evidence="5 6" key="2">
    <citation type="journal article" date="2022" name="Mar. Drugs">
        <title>Bioassay-Guided Fractionation Leads to the Detection of Cholic Acid Generated by the Rare Thalassomonas sp.</title>
        <authorList>
            <person name="Pheiffer F."/>
            <person name="Schneider Y.K."/>
            <person name="Hansen E.H."/>
            <person name="Andersen J.H."/>
            <person name="Isaksson J."/>
            <person name="Busche T."/>
            <person name="R C."/>
            <person name="Kalinowski J."/>
            <person name="Zyl L.V."/>
            <person name="Trindade M."/>
        </authorList>
    </citation>
    <scope>NUCLEOTIDE SEQUENCE [LARGE SCALE GENOMIC DNA]</scope>
    <source>
        <strain evidence="5 6">A5K-106</strain>
    </source>
</reference>
<gene>
    <name evidence="5" type="ORF">SG35_004435</name>
</gene>
<dbReference type="Pfam" id="PF00023">
    <property type="entry name" value="Ank"/>
    <property type="match status" value="1"/>
</dbReference>
<dbReference type="PANTHER" id="PTHR24189">
    <property type="entry name" value="MYOTROPHIN"/>
    <property type="match status" value="1"/>
</dbReference>
<evidence type="ECO:0000256" key="1">
    <source>
        <dbReference type="ARBA" id="ARBA00022737"/>
    </source>
</evidence>
<dbReference type="SUPFAM" id="SSF48403">
    <property type="entry name" value="Ankyrin repeat"/>
    <property type="match status" value="1"/>
</dbReference>
<dbReference type="InterPro" id="IPR050745">
    <property type="entry name" value="Multifunctional_regulatory"/>
</dbReference>
<keyword evidence="4" id="KW-0732">Signal</keyword>
<dbReference type="Gene3D" id="1.25.40.20">
    <property type="entry name" value="Ankyrin repeat-containing domain"/>
    <property type="match status" value="1"/>
</dbReference>
<dbReference type="PROSITE" id="PS50297">
    <property type="entry name" value="ANK_REP_REGION"/>
    <property type="match status" value="2"/>
</dbReference>
<dbReference type="Pfam" id="PF12796">
    <property type="entry name" value="Ank_2"/>
    <property type="match status" value="1"/>
</dbReference>
<sequence length="205" mass="21162">MKVLLPATAFSLSLALVATTSFSHDEPKHSISTQSPVHSSNSAADSLMAAISNNDQQALTALLNSALDVNQLLPGDGTALIIAARQGKLAMIKTLLQQGADVNQITRSDGTALTAAAMANQVEAAALLYQRGADINAVAPDDETALITASRSGHLAMVKFLVENGADVNLAVKAKTLNGSTLRSPLSGAKNPAIREYLLSMGAKS</sequence>
<evidence type="ECO:0000256" key="4">
    <source>
        <dbReference type="SAM" id="SignalP"/>
    </source>
</evidence>
<dbReference type="AlphaFoldDB" id="A0AAE9YTA3"/>
<dbReference type="KEGG" id="tact:SG35_004435"/>
<organism evidence="5 6">
    <name type="scientific">Thalassomonas actiniarum</name>
    <dbReference type="NCBI Taxonomy" id="485447"/>
    <lineage>
        <taxon>Bacteria</taxon>
        <taxon>Pseudomonadati</taxon>
        <taxon>Pseudomonadota</taxon>
        <taxon>Gammaproteobacteria</taxon>
        <taxon>Alteromonadales</taxon>
        <taxon>Colwelliaceae</taxon>
        <taxon>Thalassomonas</taxon>
    </lineage>
</organism>
<feature type="chain" id="PRO_5042086595" evidence="4">
    <location>
        <begin position="24"/>
        <end position="205"/>
    </location>
</feature>
<proteinExistence type="predicted"/>
<feature type="repeat" description="ANK" evidence="3">
    <location>
        <begin position="141"/>
        <end position="173"/>
    </location>
</feature>
<accession>A0AAE9YTA3</accession>
<feature type="repeat" description="ANK" evidence="3">
    <location>
        <begin position="108"/>
        <end position="140"/>
    </location>
</feature>
<evidence type="ECO:0000256" key="2">
    <source>
        <dbReference type="ARBA" id="ARBA00023043"/>
    </source>
</evidence>
<feature type="signal peptide" evidence="4">
    <location>
        <begin position="1"/>
        <end position="23"/>
    </location>
</feature>
<dbReference type="InterPro" id="IPR036770">
    <property type="entry name" value="Ankyrin_rpt-contain_sf"/>
</dbReference>
<feature type="repeat" description="ANK" evidence="3">
    <location>
        <begin position="75"/>
        <end position="107"/>
    </location>
</feature>
<keyword evidence="2 3" id="KW-0040">ANK repeat</keyword>
<dbReference type="EMBL" id="CP059735">
    <property type="protein sequence ID" value="WDD99918.1"/>
    <property type="molecule type" value="Genomic_DNA"/>
</dbReference>
<dbReference type="InterPro" id="IPR002110">
    <property type="entry name" value="Ankyrin_rpt"/>
</dbReference>
<dbReference type="Proteomes" id="UP000032568">
    <property type="component" value="Chromosome"/>
</dbReference>
<evidence type="ECO:0000313" key="5">
    <source>
        <dbReference type="EMBL" id="WDD99918.1"/>
    </source>
</evidence>
<name>A0AAE9YTA3_9GAMM</name>
<keyword evidence="6" id="KW-1185">Reference proteome</keyword>
<dbReference type="RefSeq" id="WP_053042896.1">
    <property type="nucleotide sequence ID" value="NZ_CP059735.1"/>
</dbReference>
<protein>
    <submittedName>
        <fullName evidence="5">Ankyrin repeat domain-containing protein</fullName>
    </submittedName>
</protein>
<dbReference type="SMART" id="SM00248">
    <property type="entry name" value="ANK"/>
    <property type="match status" value="4"/>
</dbReference>
<reference evidence="5 6" key="1">
    <citation type="journal article" date="2015" name="Genome Announc.">
        <title>Draft Genome Sequences of Marine Isolates of Thalassomonas viridans and Thalassomonas actiniarum.</title>
        <authorList>
            <person name="Olonade I."/>
            <person name="van Zyl L.J."/>
            <person name="Trindade M."/>
        </authorList>
    </citation>
    <scope>NUCLEOTIDE SEQUENCE [LARGE SCALE GENOMIC DNA]</scope>
    <source>
        <strain evidence="5 6">A5K-106</strain>
    </source>
</reference>
<evidence type="ECO:0000313" key="6">
    <source>
        <dbReference type="Proteomes" id="UP000032568"/>
    </source>
</evidence>
<dbReference type="PROSITE" id="PS50088">
    <property type="entry name" value="ANK_REPEAT"/>
    <property type="match status" value="3"/>
</dbReference>
<evidence type="ECO:0000256" key="3">
    <source>
        <dbReference type="PROSITE-ProRule" id="PRU00023"/>
    </source>
</evidence>
<keyword evidence="1" id="KW-0677">Repeat</keyword>
<dbReference type="PANTHER" id="PTHR24189:SF50">
    <property type="entry name" value="ANKYRIN REPEAT AND SOCS BOX PROTEIN 2"/>
    <property type="match status" value="1"/>
</dbReference>